<dbReference type="RefSeq" id="XP_014177350.1">
    <property type="nucleotide sequence ID" value="XM_014321875.1"/>
</dbReference>
<reference evidence="2 3" key="1">
    <citation type="journal article" date="2012" name="Eukaryot. Cell">
        <title>Draft genome sequence of CBS 2479, the standard type strain of Trichosporon asahii.</title>
        <authorList>
            <person name="Yang R.Y."/>
            <person name="Li H.T."/>
            <person name="Zhu H."/>
            <person name="Zhou G.P."/>
            <person name="Wang M."/>
            <person name="Wang L."/>
        </authorList>
    </citation>
    <scope>NUCLEOTIDE SEQUENCE [LARGE SCALE GENOMIC DNA]</scope>
    <source>
        <strain evidence="3">ATCC 90039 / CBS 2479 / JCM 2466 / KCTC 7840 / NCYC 2677 / UAMH 7654</strain>
    </source>
</reference>
<dbReference type="EMBL" id="ALBS01000295">
    <property type="protein sequence ID" value="EJT46421.1"/>
    <property type="molecule type" value="Genomic_DNA"/>
</dbReference>
<dbReference type="AlphaFoldDB" id="J5SMA2"/>
<feature type="compositionally biased region" description="Polar residues" evidence="1">
    <location>
        <begin position="34"/>
        <end position="51"/>
    </location>
</feature>
<feature type="compositionally biased region" description="Polar residues" evidence="1">
    <location>
        <begin position="10"/>
        <end position="24"/>
    </location>
</feature>
<accession>J5SMA2</accession>
<dbReference type="Proteomes" id="UP000002748">
    <property type="component" value="Unassembled WGS sequence"/>
</dbReference>
<sequence length="137" mass="14011">MPAEPIPIASQENSQQFPSLSTSHPIFGRWSAFSPKSPSQTTGMSAGSPPNGSFHDDDDIGDLRSHTWAHAAAQRGQRRAASMSMSAGSSLLGSQLGSGSVGSPPSGGPLSDKVALGQGVLRRLSFSNGFGAGGREC</sequence>
<feature type="region of interest" description="Disordered" evidence="1">
    <location>
        <begin position="1"/>
        <end position="114"/>
    </location>
</feature>
<evidence type="ECO:0000313" key="2">
    <source>
        <dbReference type="EMBL" id="EJT46421.1"/>
    </source>
</evidence>
<dbReference type="HOGENOM" id="CLU_1866533_0_0_1"/>
<dbReference type="KEGG" id="tasa:A1Q1_05068"/>
<evidence type="ECO:0000313" key="3">
    <source>
        <dbReference type="Proteomes" id="UP000002748"/>
    </source>
</evidence>
<organism evidence="2 3">
    <name type="scientific">Trichosporon asahii var. asahii (strain ATCC 90039 / CBS 2479 / JCM 2466 / KCTC 7840 / NBRC 103889/ NCYC 2677 / UAMH 7654)</name>
    <name type="common">Yeast</name>
    <dbReference type="NCBI Taxonomy" id="1186058"/>
    <lineage>
        <taxon>Eukaryota</taxon>
        <taxon>Fungi</taxon>
        <taxon>Dikarya</taxon>
        <taxon>Basidiomycota</taxon>
        <taxon>Agaricomycotina</taxon>
        <taxon>Tremellomycetes</taxon>
        <taxon>Trichosporonales</taxon>
        <taxon>Trichosporonaceae</taxon>
        <taxon>Trichosporon</taxon>
    </lineage>
</organism>
<gene>
    <name evidence="2" type="ORF">A1Q1_05068</name>
</gene>
<evidence type="ECO:0000256" key="1">
    <source>
        <dbReference type="SAM" id="MobiDB-lite"/>
    </source>
</evidence>
<dbReference type="GeneID" id="25988580"/>
<feature type="compositionally biased region" description="Low complexity" evidence="1">
    <location>
        <begin position="69"/>
        <end position="111"/>
    </location>
</feature>
<comment type="caution">
    <text evidence="2">The sequence shown here is derived from an EMBL/GenBank/DDBJ whole genome shotgun (WGS) entry which is preliminary data.</text>
</comment>
<dbReference type="VEuPathDB" id="FungiDB:A1Q1_05068"/>
<name>J5SMA2_TRIAS</name>
<proteinExistence type="predicted"/>
<protein>
    <submittedName>
        <fullName evidence="2">Uncharacterized protein</fullName>
    </submittedName>
</protein>